<evidence type="ECO:0000313" key="1">
    <source>
        <dbReference type="EMBL" id="CAD7015296.1"/>
    </source>
</evidence>
<organism evidence="1 2">
    <name type="scientific">Ceratitis capitata</name>
    <name type="common">Mediterranean fruit fly</name>
    <name type="synonym">Tephritis capitata</name>
    <dbReference type="NCBI Taxonomy" id="7213"/>
    <lineage>
        <taxon>Eukaryota</taxon>
        <taxon>Metazoa</taxon>
        <taxon>Ecdysozoa</taxon>
        <taxon>Arthropoda</taxon>
        <taxon>Hexapoda</taxon>
        <taxon>Insecta</taxon>
        <taxon>Pterygota</taxon>
        <taxon>Neoptera</taxon>
        <taxon>Endopterygota</taxon>
        <taxon>Diptera</taxon>
        <taxon>Brachycera</taxon>
        <taxon>Muscomorpha</taxon>
        <taxon>Tephritoidea</taxon>
        <taxon>Tephritidae</taxon>
        <taxon>Ceratitis</taxon>
        <taxon>Ceratitis</taxon>
    </lineage>
</organism>
<dbReference type="Proteomes" id="UP000606786">
    <property type="component" value="Unassembled WGS sequence"/>
</dbReference>
<dbReference type="EMBL" id="CAJHJT010000056">
    <property type="protein sequence ID" value="CAD7015296.1"/>
    <property type="molecule type" value="Genomic_DNA"/>
</dbReference>
<dbReference type="AlphaFoldDB" id="A0A811VIL6"/>
<evidence type="ECO:0000313" key="2">
    <source>
        <dbReference type="Proteomes" id="UP000606786"/>
    </source>
</evidence>
<reference evidence="1" key="1">
    <citation type="submission" date="2020-11" db="EMBL/GenBank/DDBJ databases">
        <authorList>
            <person name="Whitehead M."/>
        </authorList>
    </citation>
    <scope>NUCLEOTIDE SEQUENCE</scope>
    <source>
        <strain evidence="1">EGII</strain>
    </source>
</reference>
<proteinExistence type="predicted"/>
<keyword evidence="2" id="KW-1185">Reference proteome</keyword>
<protein>
    <submittedName>
        <fullName evidence="1">(Mediterranean fruit fly) hypothetical protein</fullName>
    </submittedName>
</protein>
<sequence>MHLLVQHINATTTTAAAATISKTPQAGTSTSPFAPPCACLVNIFTKTCQLWTNCPMNNEFVGRPGGCAEQ</sequence>
<name>A0A811VIL6_CERCA</name>
<comment type="caution">
    <text evidence="1">The sequence shown here is derived from an EMBL/GenBank/DDBJ whole genome shotgun (WGS) entry which is preliminary data.</text>
</comment>
<accession>A0A811VIL6</accession>
<gene>
    <name evidence="1" type="ORF">CCAP1982_LOCUS23241</name>
</gene>